<evidence type="ECO:0000313" key="8">
    <source>
        <dbReference type="Proteomes" id="UP000308037"/>
    </source>
</evidence>
<dbReference type="InterPro" id="IPR001898">
    <property type="entry name" value="SLC13A/DASS"/>
</dbReference>
<dbReference type="CDD" id="cd01115">
    <property type="entry name" value="SLC13_permease"/>
    <property type="match status" value="1"/>
</dbReference>
<dbReference type="OrthoDB" id="19068at2157"/>
<feature type="transmembrane region" description="Helical" evidence="6">
    <location>
        <begin position="320"/>
        <end position="338"/>
    </location>
</feature>
<feature type="transmembrane region" description="Helical" evidence="6">
    <location>
        <begin position="92"/>
        <end position="109"/>
    </location>
</feature>
<sequence length="504" mass="53607">MGESETENGYTRSQRVGLLLGPLLFVGTQLFVSPPGLSEPANAVLASTLWIAAWWMTEAVPIPVTSLLPIVLFPTLGVTSVVDAAAPYADPVVFLFLGGFLVALAIERWNLHRRIALNVLHRVGDDTRRLILGFMLVTAFLSMWISNTATAMMMVPIGMAVVGQLEAFRAAGDDTPTYTDPSLEALDARDVPTSNFGVALMLGIAYAASIGGVATIIGTPPNAILAGIARTSLGIEIGFFEWMLFGLPIAVIFLPLTWGVLIALLRPELRTVSESGAVIERQLAALGAMRTGERRTLVVFAIVVAGWILRPFVIEPIAPGITDTVIALVGGVLVFLVPVDLRRGEFLLEWEYTTRVPWGVLLLFGAGFSLAGAFQASGLDRWIAGNLSGLRGVALVAILLAVATLVVFLTEVTSNSATASLFIPVMVSFSASLAVSPVILMVTVAVAASFAFMLPVATPPNAIVFGSGYLTIPQMARVGFWLNLAGILFLTAMVYVWLPIAWGL</sequence>
<feature type="transmembrane region" description="Helical" evidence="6">
    <location>
        <begin position="389"/>
        <end position="409"/>
    </location>
</feature>
<feature type="transmembrane region" description="Helical" evidence="6">
    <location>
        <begin position="130"/>
        <end position="155"/>
    </location>
</feature>
<organism evidence="7 8">
    <name type="scientific">Natronomonas salsuginis</name>
    <dbReference type="NCBI Taxonomy" id="2217661"/>
    <lineage>
        <taxon>Archaea</taxon>
        <taxon>Methanobacteriati</taxon>
        <taxon>Methanobacteriota</taxon>
        <taxon>Stenosarchaea group</taxon>
        <taxon>Halobacteria</taxon>
        <taxon>Halobacteriales</taxon>
        <taxon>Natronomonadaceae</taxon>
        <taxon>Natronomonas</taxon>
    </lineage>
</organism>
<dbReference type="InterPro" id="IPR031312">
    <property type="entry name" value="Na/sul_symport_CS"/>
</dbReference>
<evidence type="ECO:0000256" key="5">
    <source>
        <dbReference type="ARBA" id="ARBA00023136"/>
    </source>
</evidence>
<evidence type="ECO:0000256" key="1">
    <source>
        <dbReference type="ARBA" id="ARBA00004141"/>
    </source>
</evidence>
<evidence type="ECO:0000313" key="7">
    <source>
        <dbReference type="EMBL" id="TKR24470.1"/>
    </source>
</evidence>
<evidence type="ECO:0000256" key="4">
    <source>
        <dbReference type="ARBA" id="ARBA00022989"/>
    </source>
</evidence>
<reference evidence="7 8" key="1">
    <citation type="submission" date="2019-04" db="EMBL/GenBank/DDBJ databases">
        <title>Natronomonas sp. F20-122 a newhaloarchaeon isolated from a saline saltern of Isla Bacuta, Huelva, Spain.</title>
        <authorList>
            <person name="Duran-Viseras A."/>
            <person name="Sanchez-Porro C."/>
            <person name="Ventosa A."/>
        </authorList>
    </citation>
    <scope>NUCLEOTIDE SEQUENCE [LARGE SCALE GENOMIC DNA]</scope>
    <source>
        <strain evidence="7 8">F20-122</strain>
    </source>
</reference>
<evidence type="ECO:0000256" key="2">
    <source>
        <dbReference type="ARBA" id="ARBA00022448"/>
    </source>
</evidence>
<dbReference type="GO" id="GO:0005886">
    <property type="term" value="C:plasma membrane"/>
    <property type="evidence" value="ECO:0007669"/>
    <property type="project" value="TreeGrafter"/>
</dbReference>
<dbReference type="PANTHER" id="PTHR10283:SF82">
    <property type="entry name" value="SOLUTE CARRIER FAMILY 13 MEMBER 2"/>
    <property type="match status" value="1"/>
</dbReference>
<keyword evidence="2" id="KW-0813">Transport</keyword>
<keyword evidence="8" id="KW-1185">Reference proteome</keyword>
<feature type="transmembrane region" description="Helical" evidence="6">
    <location>
        <begin position="429"/>
        <end position="457"/>
    </location>
</feature>
<feature type="transmembrane region" description="Helical" evidence="6">
    <location>
        <begin position="16"/>
        <end position="34"/>
    </location>
</feature>
<keyword evidence="4 6" id="KW-1133">Transmembrane helix</keyword>
<dbReference type="GO" id="GO:0015141">
    <property type="term" value="F:succinate transmembrane transporter activity"/>
    <property type="evidence" value="ECO:0007669"/>
    <property type="project" value="UniProtKB-ARBA"/>
</dbReference>
<proteinExistence type="predicted"/>
<protein>
    <submittedName>
        <fullName evidence="7">DASS family sodium-coupled anion symporter</fullName>
    </submittedName>
</protein>
<feature type="transmembrane region" description="Helical" evidence="6">
    <location>
        <begin position="478"/>
        <end position="498"/>
    </location>
</feature>
<dbReference type="EMBL" id="QKNX01000009">
    <property type="protein sequence ID" value="TKR24470.1"/>
    <property type="molecule type" value="Genomic_DNA"/>
</dbReference>
<dbReference type="PROSITE" id="PS01271">
    <property type="entry name" value="NA_SULFATE"/>
    <property type="match status" value="1"/>
</dbReference>
<comment type="caution">
    <text evidence="7">The sequence shown here is derived from an EMBL/GenBank/DDBJ whole genome shotgun (WGS) entry which is preliminary data.</text>
</comment>
<dbReference type="NCBIfam" id="TIGR00785">
    <property type="entry name" value="dass"/>
    <property type="match status" value="1"/>
</dbReference>
<dbReference type="Proteomes" id="UP000308037">
    <property type="component" value="Unassembled WGS sequence"/>
</dbReference>
<dbReference type="RefSeq" id="WP_137277587.1">
    <property type="nucleotide sequence ID" value="NZ_QKNX01000009.1"/>
</dbReference>
<evidence type="ECO:0000256" key="6">
    <source>
        <dbReference type="SAM" id="Phobius"/>
    </source>
</evidence>
<dbReference type="AlphaFoldDB" id="A0A4U5J665"/>
<feature type="transmembrane region" description="Helical" evidence="6">
    <location>
        <begin position="358"/>
        <end position="377"/>
    </location>
</feature>
<evidence type="ECO:0000256" key="3">
    <source>
        <dbReference type="ARBA" id="ARBA00022692"/>
    </source>
</evidence>
<feature type="transmembrane region" description="Helical" evidence="6">
    <location>
        <begin position="196"/>
        <end position="218"/>
    </location>
</feature>
<gene>
    <name evidence="7" type="ORF">DM868_14670</name>
</gene>
<dbReference type="Pfam" id="PF00939">
    <property type="entry name" value="Na_sulph_symp"/>
    <property type="match status" value="1"/>
</dbReference>
<keyword evidence="5 6" id="KW-0472">Membrane</keyword>
<dbReference type="PANTHER" id="PTHR10283">
    <property type="entry name" value="SOLUTE CARRIER FAMILY 13 MEMBER"/>
    <property type="match status" value="1"/>
</dbReference>
<comment type="subcellular location">
    <subcellularLocation>
        <location evidence="1">Membrane</location>
        <topology evidence="1">Multi-pass membrane protein</topology>
    </subcellularLocation>
</comment>
<feature type="transmembrane region" description="Helical" evidence="6">
    <location>
        <begin position="296"/>
        <end position="313"/>
    </location>
</feature>
<keyword evidence="3 6" id="KW-0812">Transmembrane</keyword>
<accession>A0A4U5J665</accession>
<name>A0A4U5J665_9EURY</name>
<feature type="transmembrane region" description="Helical" evidence="6">
    <location>
        <begin position="239"/>
        <end position="265"/>
    </location>
</feature>